<organism evidence="1 2">
    <name type="scientific">Marasmius tenuissimus</name>
    <dbReference type="NCBI Taxonomy" id="585030"/>
    <lineage>
        <taxon>Eukaryota</taxon>
        <taxon>Fungi</taxon>
        <taxon>Dikarya</taxon>
        <taxon>Basidiomycota</taxon>
        <taxon>Agaricomycotina</taxon>
        <taxon>Agaricomycetes</taxon>
        <taxon>Agaricomycetidae</taxon>
        <taxon>Agaricales</taxon>
        <taxon>Marasmiineae</taxon>
        <taxon>Marasmiaceae</taxon>
        <taxon>Marasmius</taxon>
    </lineage>
</organism>
<sequence>MTNEHSPLAFAKRFKRDDGSAPTIYQFALEESAPTVSFDFIFEEESIIPQIHDEPFDEDKSTEQVRFSLSRFDDVIEYVYLAAPSEDHAF</sequence>
<gene>
    <name evidence="1" type="ORF">AAF712_013415</name>
</gene>
<evidence type="ECO:0000313" key="2">
    <source>
        <dbReference type="Proteomes" id="UP001437256"/>
    </source>
</evidence>
<reference evidence="1 2" key="1">
    <citation type="submission" date="2024-05" db="EMBL/GenBank/DDBJ databases">
        <title>A draft genome resource for the thread blight pathogen Marasmius tenuissimus strain MS-2.</title>
        <authorList>
            <person name="Yulfo-Soto G.E."/>
            <person name="Baruah I.K."/>
            <person name="Amoako-Attah I."/>
            <person name="Bukari Y."/>
            <person name="Meinhardt L.W."/>
            <person name="Bailey B.A."/>
            <person name="Cohen S.P."/>
        </authorList>
    </citation>
    <scope>NUCLEOTIDE SEQUENCE [LARGE SCALE GENOMIC DNA]</scope>
    <source>
        <strain evidence="1 2">MS-2</strain>
    </source>
</reference>
<name>A0ABR2ZE02_9AGAR</name>
<evidence type="ECO:0008006" key="3">
    <source>
        <dbReference type="Google" id="ProtNLM"/>
    </source>
</evidence>
<comment type="caution">
    <text evidence="1">The sequence shown here is derived from an EMBL/GenBank/DDBJ whole genome shotgun (WGS) entry which is preliminary data.</text>
</comment>
<proteinExistence type="predicted"/>
<protein>
    <recommendedName>
        <fullName evidence="3">Halobacterial output domain-containing protein</fullName>
    </recommendedName>
</protein>
<accession>A0ABR2ZE02</accession>
<dbReference type="Proteomes" id="UP001437256">
    <property type="component" value="Unassembled WGS sequence"/>
</dbReference>
<evidence type="ECO:0000313" key="1">
    <source>
        <dbReference type="EMBL" id="KAL0059816.1"/>
    </source>
</evidence>
<dbReference type="EMBL" id="JBBXMP010000205">
    <property type="protein sequence ID" value="KAL0059816.1"/>
    <property type="molecule type" value="Genomic_DNA"/>
</dbReference>
<keyword evidence="2" id="KW-1185">Reference proteome</keyword>